<dbReference type="EMBL" id="MN062188">
    <property type="protein sequence ID" value="QEG09448.1"/>
    <property type="molecule type" value="Genomic_DNA"/>
</dbReference>
<name>A0A5B9N5Q7_9CAUD</name>
<protein>
    <submittedName>
        <fullName evidence="1">Uncharacterized protein</fullName>
    </submittedName>
</protein>
<accession>A0A5B9N5Q7</accession>
<dbReference type="Proteomes" id="UP000322840">
    <property type="component" value="Segment"/>
</dbReference>
<proteinExistence type="predicted"/>
<organism evidence="1 2">
    <name type="scientific">Proteus phage Saba</name>
    <dbReference type="NCBI Taxonomy" id="2596672"/>
    <lineage>
        <taxon>Viruses</taxon>
        <taxon>Duplodnaviria</taxon>
        <taxon>Heunggongvirae</taxon>
        <taxon>Uroviricota</taxon>
        <taxon>Caudoviricetes</taxon>
        <taxon>Casjensviridae</taxon>
        <taxon>Cenphatecvirus</taxon>
        <taxon>Cenphatecvirus saba</taxon>
    </lineage>
</organism>
<evidence type="ECO:0000313" key="1">
    <source>
        <dbReference type="EMBL" id="QEG09448.1"/>
    </source>
</evidence>
<sequence>MTKDKFPSWAVDSRSGRLKYVVRHLANFASEDGHLVFLCNKAGLSVRGVSQAIERGEFTYQMANKLITAANEAGDTGVDIMNILDPMSQQKEGE</sequence>
<evidence type="ECO:0000313" key="2">
    <source>
        <dbReference type="Proteomes" id="UP000322840"/>
    </source>
</evidence>
<keyword evidence="2" id="KW-1185">Reference proteome</keyword>
<reference evidence="2" key="1">
    <citation type="submission" date="2019-06" db="EMBL/GenBank/DDBJ databases">
        <title>The Complete Genome of Proteus mirabilis Siphophage Saba.</title>
        <authorList>
            <person name="Nyugen J."/>
            <person name="Harb L."/>
            <person name="Moreland R."/>
            <person name="Liu M."/>
            <person name="Ramsey J."/>
        </authorList>
    </citation>
    <scope>NUCLEOTIDE SEQUENCE [LARGE SCALE GENOMIC DNA]</scope>
</reference>
<gene>
    <name evidence="1" type="ORF">CPT_Saba_075</name>
</gene>